<dbReference type="InterPro" id="IPR050956">
    <property type="entry name" value="2C_system_His_kinase"/>
</dbReference>
<dbReference type="Proteomes" id="UP000307169">
    <property type="component" value="Unassembled WGS sequence"/>
</dbReference>
<feature type="compositionally biased region" description="Basic and acidic residues" evidence="4">
    <location>
        <begin position="812"/>
        <end position="824"/>
    </location>
</feature>
<feature type="region of interest" description="Disordered" evidence="4">
    <location>
        <begin position="569"/>
        <end position="598"/>
    </location>
</feature>
<dbReference type="CDD" id="cd17546">
    <property type="entry name" value="REC_hyHK_CKI1_RcsC-like"/>
    <property type="match status" value="1"/>
</dbReference>
<evidence type="ECO:0000256" key="1">
    <source>
        <dbReference type="ARBA" id="ARBA00022553"/>
    </source>
</evidence>
<keyword evidence="1 3" id="KW-0597">Phosphoprotein</keyword>
<comment type="caution">
    <text evidence="6">The sequence shown here is derived from an EMBL/GenBank/DDBJ whole genome shotgun (WGS) entry which is preliminary data.</text>
</comment>
<accession>A0A4V4MKR2</accession>
<feature type="compositionally biased region" description="Polar residues" evidence="4">
    <location>
        <begin position="471"/>
        <end position="486"/>
    </location>
</feature>
<organism evidence="6 7">
    <name type="scientific">Wallemia mellicola</name>
    <dbReference type="NCBI Taxonomy" id="1708541"/>
    <lineage>
        <taxon>Eukaryota</taxon>
        <taxon>Fungi</taxon>
        <taxon>Dikarya</taxon>
        <taxon>Basidiomycota</taxon>
        <taxon>Wallemiomycotina</taxon>
        <taxon>Wallemiomycetes</taxon>
        <taxon>Wallemiales</taxon>
        <taxon>Wallemiaceae</taxon>
        <taxon>Wallemia</taxon>
    </lineage>
</organism>
<feature type="compositionally biased region" description="Polar residues" evidence="4">
    <location>
        <begin position="1009"/>
        <end position="1021"/>
    </location>
</feature>
<proteinExistence type="predicted"/>
<feature type="modified residue" description="4-aspartylphosphate" evidence="3">
    <location>
        <position position="1162"/>
    </location>
</feature>
<dbReference type="GO" id="GO:0000156">
    <property type="term" value="F:phosphorelay response regulator activity"/>
    <property type="evidence" value="ECO:0007669"/>
    <property type="project" value="UniProtKB-ARBA"/>
</dbReference>
<feature type="region of interest" description="Disordered" evidence="4">
    <location>
        <begin position="1188"/>
        <end position="1209"/>
    </location>
</feature>
<evidence type="ECO:0000256" key="2">
    <source>
        <dbReference type="ARBA" id="ARBA00023012"/>
    </source>
</evidence>
<protein>
    <recommendedName>
        <fullName evidence="5">Response regulatory domain-containing protein</fullName>
    </recommendedName>
</protein>
<dbReference type="InterPro" id="IPR001789">
    <property type="entry name" value="Sig_transdc_resp-reg_receiver"/>
</dbReference>
<feature type="region of interest" description="Disordered" evidence="4">
    <location>
        <begin position="950"/>
        <end position="1098"/>
    </location>
</feature>
<feature type="compositionally biased region" description="Polar residues" evidence="4">
    <location>
        <begin position="985"/>
        <end position="994"/>
    </location>
</feature>
<evidence type="ECO:0000256" key="3">
    <source>
        <dbReference type="PROSITE-ProRule" id="PRU00169"/>
    </source>
</evidence>
<gene>
    <name evidence="6" type="ORF">E3Q17_03852</name>
</gene>
<dbReference type="EMBL" id="SPRH01000064">
    <property type="protein sequence ID" value="TIB96432.1"/>
    <property type="molecule type" value="Genomic_DNA"/>
</dbReference>
<dbReference type="InterPro" id="IPR011006">
    <property type="entry name" value="CheY-like_superfamily"/>
</dbReference>
<dbReference type="PROSITE" id="PS50110">
    <property type="entry name" value="RESPONSE_REGULATORY"/>
    <property type="match status" value="1"/>
</dbReference>
<feature type="compositionally biased region" description="Polar residues" evidence="4">
    <location>
        <begin position="825"/>
        <end position="838"/>
    </location>
</feature>
<evidence type="ECO:0000256" key="4">
    <source>
        <dbReference type="SAM" id="MobiDB-lite"/>
    </source>
</evidence>
<evidence type="ECO:0000259" key="5">
    <source>
        <dbReference type="PROSITE" id="PS50110"/>
    </source>
</evidence>
<evidence type="ECO:0000313" key="7">
    <source>
        <dbReference type="Proteomes" id="UP000307169"/>
    </source>
</evidence>
<sequence>MSARGIRSGSPVSTSSSAGGEYISTNLNGISNLARADADLIPKSVIDLNEDRYSDENKHASTLVKPFIHDRSISYVDGVPPEVYLLQNQTGELNLDSSQYNQLLQRAFTAPMSSRLGHLAQPGLSNFIHTSDDASDSHPKALQNQTSQELANLVQLTVQTIIQLSPPHLLDFAKEQYAACGLTFPTPSVSSFLTVSKVLNYLSVFPSSSKSSRLMSPKFNKSWDIGEMLQGIADSLAGLAAERSINIVIAHAGANLQHVSVKGDRASINEGSLSFGLLHILRRILDTALPGSSLEISLHITPEPDDETETKTSRLTCTFEIQHYHPKASAFSLQQQNIPSPFLANLVTRHILSDLVVDLKSRPVFACTPDEPHRRCYDFVLSLLEGDPLPESLLTPEEEASRQPFGQNFALAREPTIRELETLATKDLYNYEAEFYCHPDNIFAKHICGYLSSWRMQVNVHNIDNGDSANDLYSQSQNTKVPLTTERTSENEEMTPSDVSNDNTSFETGLGVNSENNTIGAEDESGKHTDIPNKARFIIIDDDIITFKKTLNSERLKVIRRYHQSLASQTKVLNPQTNRPSLHSRHTNSSQLDQPSSSQINNGGPYFIHFTSLENYKLVIDAILSARVPLDTSSNESFNFDLPNIQVLPKPAGPRRVLTALHTSINKPVVDPHFRPLATTPLSPSVYTGTSGSRSSFYSSFNASRSSLGRTEEDKTPSDQIGHRSPSISSQQLNDNLSPQFHHKNLANDSQSNVSSISRGSQSVTSPMDTTAINYFSHKAAELGDGNKGMLIQSHDGRAAGVFFDPTQSPVEELHSDEKNENVETKGSNTTQASSNPSRVKRNRRHSNANPAVSRHGSVRRSALYKPNIGLKEMIDRAKSNGLVEDERAEDEDSKNANIVSRASTTALHEVAQESAERPDTLNHSQSDPPPAMYADAAPSITSLPKFTLDESEDIPRPPSSDQHGTPTPTQSVKGIPGPDKKKSNSSQTEVSQKSVSTASASTSTSTVKEGSNASVSTFGGNSLDIPKTDSPDVTQEQKENPFDNLVERSPGERPALNTRQRSKSVLKSIKDAAQAARRDVQSKYNESKTNDYPAKSVSSGWMSGSNVTPPVNVLIVEDNPINQTILKKFMTRRNVKYDIALNGEEAVEKWRTGTFHLILMDLALPIMSGVEAARQIRAMEKNQNIGVFPSTPPSELPRQASEPSDDLPHDASIRSFASSIQTNFKFRSPVIIVALTASSATSDRVAALEAGCNDFLTKPVNFQWLERKIIEWGCMQALIDIDGWKSFRMNRFTESEDKTPKL</sequence>
<feature type="compositionally biased region" description="Polar residues" evidence="4">
    <location>
        <begin position="497"/>
        <end position="519"/>
    </location>
</feature>
<feature type="compositionally biased region" description="Basic and acidic residues" evidence="4">
    <location>
        <begin position="911"/>
        <end position="921"/>
    </location>
</feature>
<dbReference type="FunFam" id="3.40.50.2300:FF:000146">
    <property type="entry name" value="Putative two-component response regulator SSK1p"/>
    <property type="match status" value="1"/>
</dbReference>
<feature type="region of interest" description="Disordered" evidence="4">
    <location>
        <begin position="811"/>
        <end position="863"/>
    </location>
</feature>
<feature type="compositionally biased region" description="Low complexity" evidence="4">
    <location>
        <begin position="995"/>
        <end position="1008"/>
    </location>
</feature>
<feature type="compositionally biased region" description="Polar residues" evidence="4">
    <location>
        <begin position="896"/>
        <end position="907"/>
    </location>
</feature>
<dbReference type="Pfam" id="PF00072">
    <property type="entry name" value="Response_reg"/>
    <property type="match status" value="1"/>
</dbReference>
<dbReference type="Gene3D" id="3.40.50.2300">
    <property type="match status" value="1"/>
</dbReference>
<keyword evidence="2" id="KW-0902">Two-component regulatory system</keyword>
<feature type="region of interest" description="Disordered" evidence="4">
    <location>
        <begin position="471"/>
        <end position="528"/>
    </location>
</feature>
<feature type="compositionally biased region" description="Polar residues" evidence="4">
    <location>
        <begin position="747"/>
        <end position="767"/>
    </location>
</feature>
<feature type="domain" description="Response regulatory" evidence="5">
    <location>
        <begin position="1113"/>
        <end position="1274"/>
    </location>
</feature>
<reference evidence="6 7" key="1">
    <citation type="submission" date="2019-03" db="EMBL/GenBank/DDBJ databases">
        <title>Sequencing 25 genomes of Wallemia mellicola.</title>
        <authorList>
            <person name="Gostincar C."/>
        </authorList>
    </citation>
    <scope>NUCLEOTIDE SEQUENCE [LARGE SCALE GENOMIC DNA]</scope>
    <source>
        <strain evidence="6 7">EXF-1262</strain>
    </source>
</reference>
<dbReference type="SMART" id="SM00448">
    <property type="entry name" value="REC"/>
    <property type="match status" value="1"/>
</dbReference>
<evidence type="ECO:0000313" key="6">
    <source>
        <dbReference type="EMBL" id="TIB96432.1"/>
    </source>
</evidence>
<dbReference type="PANTHER" id="PTHR43719:SF28">
    <property type="entry name" value="PEROXIDE STRESS-ACTIVATED HISTIDINE KINASE MAK1-RELATED"/>
    <property type="match status" value="1"/>
</dbReference>
<name>A0A4V4MKR2_9BASI</name>
<feature type="compositionally biased region" description="Basic and acidic residues" evidence="4">
    <location>
        <begin position="1077"/>
        <end position="1090"/>
    </location>
</feature>
<dbReference type="SUPFAM" id="SSF52172">
    <property type="entry name" value="CheY-like"/>
    <property type="match status" value="1"/>
</dbReference>
<feature type="compositionally biased region" description="Polar residues" evidence="4">
    <location>
        <begin position="960"/>
        <end position="973"/>
    </location>
</feature>
<feature type="compositionally biased region" description="Polar residues" evidence="4">
    <location>
        <begin position="726"/>
        <end position="739"/>
    </location>
</feature>
<dbReference type="PANTHER" id="PTHR43719">
    <property type="entry name" value="TWO-COMPONENT HISTIDINE KINASE"/>
    <property type="match status" value="1"/>
</dbReference>
<feature type="compositionally biased region" description="Basic and acidic residues" evidence="4">
    <location>
        <begin position="1027"/>
        <end position="1052"/>
    </location>
</feature>
<feature type="region of interest" description="Disordered" evidence="4">
    <location>
        <begin position="702"/>
        <end position="767"/>
    </location>
</feature>
<feature type="region of interest" description="Disordered" evidence="4">
    <location>
        <begin position="882"/>
        <end position="937"/>
    </location>
</feature>